<dbReference type="InterPro" id="IPR036890">
    <property type="entry name" value="HATPase_C_sf"/>
</dbReference>
<dbReference type="InterPro" id="IPR050980">
    <property type="entry name" value="2C_sensor_his_kinase"/>
</dbReference>
<evidence type="ECO:0000313" key="8">
    <source>
        <dbReference type="EMBL" id="MBB6510912.1"/>
    </source>
</evidence>
<gene>
    <name evidence="8" type="ORF">F4695_004304</name>
</gene>
<keyword evidence="3" id="KW-0808">Transferase</keyword>
<keyword evidence="4" id="KW-0547">Nucleotide-binding</keyword>
<evidence type="ECO:0000256" key="5">
    <source>
        <dbReference type="ARBA" id="ARBA00022777"/>
    </source>
</evidence>
<evidence type="ECO:0000256" key="1">
    <source>
        <dbReference type="ARBA" id="ARBA00000085"/>
    </source>
</evidence>
<keyword evidence="5 8" id="KW-0418">Kinase</keyword>
<comment type="caution">
    <text evidence="8">The sequence shown here is derived from an EMBL/GenBank/DDBJ whole genome shotgun (WGS) entry which is preliminary data.</text>
</comment>
<sequence>MTFTVAARTLLHLGSELISSDGIAFYELIKNGLDALRDLDGPQVVKAKAKPIRPVKLDIVCRVDFSTYEHVLRGLGVWSSVTLGSTEDLGPDDEDMEEENDDDPVQGWRELRSVLVENLDESAPGSAEFLAALKQVSNADELSEIVLEANYIEVIDEGVGMSFAELGDVFLKIGTTSRVRQRDRERIQGSASARPILGEKGLGRLSAMRLGDRLSVKTGREADARWNLLNVDWMMFAAAGDAALNTISVEPALGLHKEIANLHGTTIRISALKSGWTYDKLEAMAASEFAKLADPFDAAGALPIKVTFNSRNVPIPKFSDFIFSHAHGVLNARFFISKKGNPILRGQAEYRLRKRTRSFRLRGIDLASITDSASKTTLKRVGPFKLEVYWFNRRLLSKIDGIGDLKQVRALIERWGGGVMVFRDGFRVHPYGGPEDDWLDLDRDAFSTSGFKVNRGQIVGKVDITHEGNPFLVDQTNREGLRDSPEKAAFVSMIASIMDKQFRQFLNSVDADIKQADKLTLTEVTSRVDSEDLKITETLKKLAAALPKTKEAAALSQDLKASVDAIKQLNLQVRATAETYDRERMRVIHLAGVGLMVEVLAHELWRATASSLRTITAARSALDPSSITRSLAVLDAQMRTLQKRLKTLDPLSTNARQVKENFDVVEWVRTVVTTFTEQARRENIRYVVTSIPPNGRLPIEAVKGMYVQVIENLLINSAYWIEQQKKYTGVFEGQVEVVVDCNRKTISVMDNGPGIPADRREVIFEPFFSTKPKKEGRGLGLYISKEIAEYHGGRLYLSPEPDRDGQLRKFIYEIEASGEADE</sequence>
<name>A0A7X0JQ84_9HYPH</name>
<proteinExistence type="predicted"/>
<dbReference type="EC" id="2.7.13.3" evidence="2"/>
<dbReference type="PRINTS" id="PR00344">
    <property type="entry name" value="BCTRLSENSOR"/>
</dbReference>
<dbReference type="GO" id="GO:0005524">
    <property type="term" value="F:ATP binding"/>
    <property type="evidence" value="ECO:0007669"/>
    <property type="project" value="UniProtKB-KW"/>
</dbReference>
<evidence type="ECO:0000313" key="9">
    <source>
        <dbReference type="Proteomes" id="UP000585437"/>
    </source>
</evidence>
<dbReference type="AlphaFoldDB" id="A0A7X0JQ84"/>
<dbReference type="GO" id="GO:0000155">
    <property type="term" value="F:phosphorelay sensor kinase activity"/>
    <property type="evidence" value="ECO:0007669"/>
    <property type="project" value="TreeGrafter"/>
</dbReference>
<evidence type="ECO:0000256" key="4">
    <source>
        <dbReference type="ARBA" id="ARBA00022741"/>
    </source>
</evidence>
<organism evidence="8 9">
    <name type="scientific">Rhizobium soli</name>
    <dbReference type="NCBI Taxonomy" id="424798"/>
    <lineage>
        <taxon>Bacteria</taxon>
        <taxon>Pseudomonadati</taxon>
        <taxon>Pseudomonadota</taxon>
        <taxon>Alphaproteobacteria</taxon>
        <taxon>Hyphomicrobiales</taxon>
        <taxon>Rhizobiaceae</taxon>
        <taxon>Rhizobium/Agrobacterium group</taxon>
        <taxon>Rhizobium</taxon>
    </lineage>
</organism>
<evidence type="ECO:0000256" key="3">
    <source>
        <dbReference type="ARBA" id="ARBA00022679"/>
    </source>
</evidence>
<evidence type="ECO:0000259" key="7">
    <source>
        <dbReference type="PROSITE" id="PS50109"/>
    </source>
</evidence>
<comment type="catalytic activity">
    <reaction evidence="1">
        <text>ATP + protein L-histidine = ADP + protein N-phospho-L-histidine.</text>
        <dbReference type="EC" id="2.7.13.3"/>
    </reaction>
</comment>
<dbReference type="InterPro" id="IPR004358">
    <property type="entry name" value="Sig_transdc_His_kin-like_C"/>
</dbReference>
<dbReference type="EMBL" id="JACHBU010000012">
    <property type="protein sequence ID" value="MBB6510912.1"/>
    <property type="molecule type" value="Genomic_DNA"/>
</dbReference>
<dbReference type="GO" id="GO:0005886">
    <property type="term" value="C:plasma membrane"/>
    <property type="evidence" value="ECO:0007669"/>
    <property type="project" value="TreeGrafter"/>
</dbReference>
<dbReference type="Pfam" id="PF02518">
    <property type="entry name" value="HATPase_c"/>
    <property type="match status" value="1"/>
</dbReference>
<protein>
    <recommendedName>
        <fullName evidence="2">histidine kinase</fullName>
        <ecNumber evidence="2">2.7.13.3</ecNumber>
    </recommendedName>
</protein>
<dbReference type="InterPro" id="IPR003594">
    <property type="entry name" value="HATPase_dom"/>
</dbReference>
<reference evidence="8 9" key="1">
    <citation type="submission" date="2020-08" db="EMBL/GenBank/DDBJ databases">
        <title>The Agave Microbiome: Exploring the role of microbial communities in plant adaptations to desert environments.</title>
        <authorList>
            <person name="Partida-Martinez L.P."/>
        </authorList>
    </citation>
    <scope>NUCLEOTIDE SEQUENCE [LARGE SCALE GENOMIC DNA]</scope>
    <source>
        <strain evidence="8 9">AS3.12</strain>
    </source>
</reference>
<dbReference type="Proteomes" id="UP000585437">
    <property type="component" value="Unassembled WGS sequence"/>
</dbReference>
<dbReference type="SMART" id="SM00387">
    <property type="entry name" value="HATPase_c"/>
    <property type="match status" value="1"/>
</dbReference>
<dbReference type="InterPro" id="IPR005467">
    <property type="entry name" value="His_kinase_dom"/>
</dbReference>
<dbReference type="Pfam" id="PF13589">
    <property type="entry name" value="HATPase_c_3"/>
    <property type="match status" value="1"/>
</dbReference>
<keyword evidence="9" id="KW-1185">Reference proteome</keyword>
<evidence type="ECO:0000256" key="2">
    <source>
        <dbReference type="ARBA" id="ARBA00012438"/>
    </source>
</evidence>
<dbReference type="PANTHER" id="PTHR44936">
    <property type="entry name" value="SENSOR PROTEIN CREC"/>
    <property type="match status" value="1"/>
</dbReference>
<feature type="domain" description="Histidine kinase" evidence="7">
    <location>
        <begin position="599"/>
        <end position="816"/>
    </location>
</feature>
<evidence type="ECO:0000256" key="6">
    <source>
        <dbReference type="ARBA" id="ARBA00022840"/>
    </source>
</evidence>
<dbReference type="SUPFAM" id="SSF55874">
    <property type="entry name" value="ATPase domain of HSP90 chaperone/DNA topoisomerase II/histidine kinase"/>
    <property type="match status" value="2"/>
</dbReference>
<dbReference type="CDD" id="cd00075">
    <property type="entry name" value="HATPase"/>
    <property type="match status" value="1"/>
</dbReference>
<accession>A0A7X0JQ84</accession>
<dbReference type="PANTHER" id="PTHR44936:SF10">
    <property type="entry name" value="SENSOR PROTEIN RSTB"/>
    <property type="match status" value="1"/>
</dbReference>
<dbReference type="PROSITE" id="PS50109">
    <property type="entry name" value="HIS_KIN"/>
    <property type="match status" value="1"/>
</dbReference>
<keyword evidence="6" id="KW-0067">ATP-binding</keyword>
<dbReference type="Gene3D" id="3.30.565.10">
    <property type="entry name" value="Histidine kinase-like ATPase, C-terminal domain"/>
    <property type="match status" value="2"/>
</dbReference>
<dbReference type="RefSeq" id="WP_184655957.1">
    <property type="nucleotide sequence ID" value="NZ_JACHBU010000012.1"/>
</dbReference>